<organism evidence="6 7">
    <name type="scientific">Stutzerimonas marianensis</name>
    <dbReference type="NCBI Taxonomy" id="2929513"/>
    <lineage>
        <taxon>Bacteria</taxon>
        <taxon>Pseudomonadati</taxon>
        <taxon>Pseudomonadota</taxon>
        <taxon>Gammaproteobacteria</taxon>
        <taxon>Pseudomonadales</taxon>
        <taxon>Pseudomonadaceae</taxon>
        <taxon>Stutzerimonas</taxon>
    </lineage>
</organism>
<name>A0A9X2ASS4_9GAMM</name>
<dbReference type="InterPro" id="IPR020831">
    <property type="entry name" value="GlycerAld/Erythrose_P_DH"/>
</dbReference>
<evidence type="ECO:0000256" key="1">
    <source>
        <dbReference type="ARBA" id="ARBA00007406"/>
    </source>
</evidence>
<reference evidence="6" key="1">
    <citation type="submission" date="2022-03" db="EMBL/GenBank/DDBJ databases">
        <title>Pseudomonas marianensis sp. nov., a marine bacterium isolated from deep-sea sediments of the Mariana Trench.</title>
        <authorList>
            <person name="Wei Y."/>
        </authorList>
    </citation>
    <scope>NUCLEOTIDE SEQUENCE</scope>
    <source>
        <strain evidence="6">PS1</strain>
    </source>
</reference>
<dbReference type="InterPro" id="IPR006424">
    <property type="entry name" value="Glyceraldehyde-3-P_DH_1"/>
</dbReference>
<dbReference type="EMBL" id="JALGRD010000007">
    <property type="protein sequence ID" value="MCJ0974314.1"/>
    <property type="molecule type" value="Genomic_DNA"/>
</dbReference>
<dbReference type="NCBIfam" id="TIGR01534">
    <property type="entry name" value="GAPDH-I"/>
    <property type="match status" value="1"/>
</dbReference>
<dbReference type="GO" id="GO:0051287">
    <property type="term" value="F:NAD binding"/>
    <property type="evidence" value="ECO:0007669"/>
    <property type="project" value="InterPro"/>
</dbReference>
<keyword evidence="7" id="KW-1185">Reference proteome</keyword>
<dbReference type="CDD" id="cd18126">
    <property type="entry name" value="GAPDH_I_C"/>
    <property type="match status" value="1"/>
</dbReference>
<evidence type="ECO:0000259" key="5">
    <source>
        <dbReference type="SMART" id="SM00846"/>
    </source>
</evidence>
<keyword evidence="2 4" id="KW-0560">Oxidoreductase</keyword>
<evidence type="ECO:0000313" key="7">
    <source>
        <dbReference type="Proteomes" id="UP001139682"/>
    </source>
</evidence>
<dbReference type="SUPFAM" id="SSF55347">
    <property type="entry name" value="Glyceraldehyde-3-phosphate dehydrogenase-like, C-terminal domain"/>
    <property type="match status" value="1"/>
</dbReference>
<dbReference type="SUPFAM" id="SSF51735">
    <property type="entry name" value="NAD(P)-binding Rossmann-fold domains"/>
    <property type="match status" value="1"/>
</dbReference>
<gene>
    <name evidence="6" type="ORF">MST27_13120</name>
</gene>
<dbReference type="EC" id="1.2.1.-" evidence="4"/>
<dbReference type="RefSeq" id="WP_243606396.1">
    <property type="nucleotide sequence ID" value="NZ_JALGRD010000007.1"/>
</dbReference>
<dbReference type="Proteomes" id="UP001139682">
    <property type="component" value="Unassembled WGS sequence"/>
</dbReference>
<dbReference type="Gene3D" id="3.30.360.10">
    <property type="entry name" value="Dihydrodipicolinate Reductase, domain 2"/>
    <property type="match status" value="1"/>
</dbReference>
<dbReference type="InterPro" id="IPR036291">
    <property type="entry name" value="NAD(P)-bd_dom_sf"/>
</dbReference>
<dbReference type="InterPro" id="IPR020828">
    <property type="entry name" value="GlycerAld_3-P_DH_NAD(P)-bd"/>
</dbReference>
<dbReference type="PROSITE" id="PS00071">
    <property type="entry name" value="GAPDH"/>
    <property type="match status" value="1"/>
</dbReference>
<dbReference type="Gene3D" id="3.40.50.720">
    <property type="entry name" value="NAD(P)-binding Rossmann-like Domain"/>
    <property type="match status" value="1"/>
</dbReference>
<dbReference type="NCBIfam" id="NF006139">
    <property type="entry name" value="PRK08289.1"/>
    <property type="match status" value="1"/>
</dbReference>
<dbReference type="GO" id="GO:0016620">
    <property type="term" value="F:oxidoreductase activity, acting on the aldehyde or oxo group of donors, NAD or NADP as acceptor"/>
    <property type="evidence" value="ECO:0007669"/>
    <property type="project" value="InterPro"/>
</dbReference>
<evidence type="ECO:0000313" key="6">
    <source>
        <dbReference type="EMBL" id="MCJ0974314.1"/>
    </source>
</evidence>
<dbReference type="Pfam" id="PF02800">
    <property type="entry name" value="Gp_dh_C"/>
    <property type="match status" value="1"/>
</dbReference>
<accession>A0A9X2ASS4</accession>
<dbReference type="PANTHER" id="PTHR43454">
    <property type="entry name" value="GLYCERALDEHYDE-3-PHOSPHATE DEHYDROGENASE"/>
    <property type="match status" value="1"/>
</dbReference>
<dbReference type="Pfam" id="PF00044">
    <property type="entry name" value="Gp_dh_N"/>
    <property type="match status" value="1"/>
</dbReference>
<feature type="domain" description="Glyceraldehyde 3-phosphate dehydrogenase NAD(P) binding" evidence="5">
    <location>
        <begin position="133"/>
        <end position="294"/>
    </location>
</feature>
<dbReference type="SMART" id="SM00846">
    <property type="entry name" value="Gp_dh_N"/>
    <property type="match status" value="1"/>
</dbReference>
<evidence type="ECO:0000256" key="4">
    <source>
        <dbReference type="RuleBase" id="RU361160"/>
    </source>
</evidence>
<dbReference type="InterPro" id="IPR020829">
    <property type="entry name" value="GlycerAld_3-P_DH_cat"/>
</dbReference>
<dbReference type="CDD" id="cd05214">
    <property type="entry name" value="GAPDH_I_N"/>
    <property type="match status" value="1"/>
</dbReference>
<dbReference type="GO" id="GO:0006006">
    <property type="term" value="P:glucose metabolic process"/>
    <property type="evidence" value="ECO:0007669"/>
    <property type="project" value="InterPro"/>
</dbReference>
<comment type="similarity">
    <text evidence="1 3">Belongs to the glyceraldehyde-3-phosphate dehydrogenase family.</text>
</comment>
<comment type="caution">
    <text evidence="6">The sequence shown here is derived from an EMBL/GenBank/DDBJ whole genome shotgun (WGS) entry which is preliminary data.</text>
</comment>
<evidence type="ECO:0000256" key="2">
    <source>
        <dbReference type="ARBA" id="ARBA00023002"/>
    </source>
</evidence>
<dbReference type="GO" id="GO:0050661">
    <property type="term" value="F:NADP binding"/>
    <property type="evidence" value="ECO:0007669"/>
    <property type="project" value="InterPro"/>
</dbReference>
<evidence type="ECO:0000256" key="3">
    <source>
        <dbReference type="RuleBase" id="RU000397"/>
    </source>
</evidence>
<dbReference type="PRINTS" id="PR00078">
    <property type="entry name" value="G3PDHDRGNASE"/>
</dbReference>
<dbReference type="PANTHER" id="PTHR43454:SF1">
    <property type="entry name" value="GLYCERALDEHYDE 3-PHOSPHATE DEHYDROGENASE NAD(P) BINDING DOMAIN-CONTAINING PROTEIN"/>
    <property type="match status" value="1"/>
</dbReference>
<proteinExistence type="inferred from homology"/>
<dbReference type="AlphaFoldDB" id="A0A9X2ASS4"/>
<dbReference type="InterPro" id="IPR020830">
    <property type="entry name" value="GlycerAld_3-P_DH_AS"/>
</dbReference>
<sequence>MTQKPDQCLGEWIDREALAEAMIPLIGQLYRNNNVVTSIYGRGLINRSVIALLKAHRFARHRQADEAELSVNETHQILTTMSKMDLGAASVDLGKLVAKFKAEGNGRSLDQFVRDELAEVAGKRNTTGVHKGTDVVLYGFGRIGRLLARILIEKTGGGDGLRLRAIVVRKGAENDLVKRASLLRRDSVHGPFDGTIHVDAENNTITANGNLIQVIYSNDPSSVDYTQYGIENALLVDNTGKWRDAEGLGQHLKCPGVARVVLTAPGKGELKNIVHGINHGEITADDKIISAASCTTNAIVPVLKAVNDQFGIVNGHVETVHSYTNDQNLIDNFHKGSRRGRSAALNMVITETGAATAAAKALPVLKGKLTGNAIRVPTPNVSMAILNLNLEKATSRDEINEYLRQMAMHSDLQKQIDFVSSQEVVSTDFVGSRYAGVVDAEATICSDNRVVLYVWYDNEFGYSCQVVRVMEDMAGVNPPAFPR</sequence>
<protein>
    <recommendedName>
        <fullName evidence="4">Glyceraldehyde-3-phosphate dehydrogenase</fullName>
        <ecNumber evidence="4">1.2.1.-</ecNumber>
    </recommendedName>
</protein>